<protein>
    <submittedName>
        <fullName evidence="1">Uncharacterized protein</fullName>
    </submittedName>
</protein>
<sequence>MSIQIQITEAKLTSQQVEQALINVVKVGIYYRKPKDGKFMQSYKERVMKLRQAEDPDEFILENAKRLFPTKDKYHQIMDDYKSWYGKDPKILNAVIYLYKLYYKLAKDYFNTEEQVNEETEDFLSSL</sequence>
<evidence type="ECO:0000313" key="2">
    <source>
        <dbReference type="Proteomes" id="UP000233469"/>
    </source>
</evidence>
<comment type="caution">
    <text evidence="1">The sequence shown here is derived from an EMBL/GenBank/DDBJ whole genome shotgun (WGS) entry which is preliminary data.</text>
</comment>
<accession>A0A2N1MTE6</accession>
<dbReference type="EMBL" id="LLXL01001362">
    <property type="protein sequence ID" value="PKK64877.1"/>
    <property type="molecule type" value="Genomic_DNA"/>
</dbReference>
<dbReference type="VEuPathDB" id="FungiDB:RhiirA1_484534"/>
<reference evidence="1 2" key="2">
    <citation type="submission" date="2017-10" db="EMBL/GenBank/DDBJ databases">
        <title>Extensive intraspecific genome diversity in a model arbuscular mycorrhizal fungus.</title>
        <authorList>
            <person name="Chen E.C.H."/>
            <person name="Morin E."/>
            <person name="Baudet D."/>
            <person name="Noel J."/>
            <person name="Ndikumana S."/>
            <person name="Charron P."/>
            <person name="St-Onge C."/>
            <person name="Giorgi J."/>
            <person name="Grigoriev I.V."/>
            <person name="Roux C."/>
            <person name="Martin F.M."/>
            <person name="Corradi N."/>
        </authorList>
    </citation>
    <scope>NUCLEOTIDE SEQUENCE [LARGE SCALE GENOMIC DNA]</scope>
    <source>
        <strain evidence="1 2">C2</strain>
    </source>
</reference>
<organism evidence="1 2">
    <name type="scientific">Rhizophagus irregularis</name>
    <dbReference type="NCBI Taxonomy" id="588596"/>
    <lineage>
        <taxon>Eukaryota</taxon>
        <taxon>Fungi</taxon>
        <taxon>Fungi incertae sedis</taxon>
        <taxon>Mucoromycota</taxon>
        <taxon>Glomeromycotina</taxon>
        <taxon>Glomeromycetes</taxon>
        <taxon>Glomerales</taxon>
        <taxon>Glomeraceae</taxon>
        <taxon>Rhizophagus</taxon>
    </lineage>
</organism>
<proteinExistence type="predicted"/>
<name>A0A2N1MTE6_9GLOM</name>
<gene>
    <name evidence="1" type="ORF">RhiirC2_786901</name>
</gene>
<dbReference type="AlphaFoldDB" id="A0A2N1MTE6"/>
<reference evidence="1 2" key="1">
    <citation type="submission" date="2016-04" db="EMBL/GenBank/DDBJ databases">
        <title>Genome analyses suggest a sexual origin of heterokaryosis in a supposedly ancient asexual fungus.</title>
        <authorList>
            <person name="Ropars J."/>
            <person name="Sedzielewska K."/>
            <person name="Noel J."/>
            <person name="Charron P."/>
            <person name="Farinelli L."/>
            <person name="Marton T."/>
            <person name="Kruger M."/>
            <person name="Pelin A."/>
            <person name="Brachmann A."/>
            <person name="Corradi N."/>
        </authorList>
    </citation>
    <scope>NUCLEOTIDE SEQUENCE [LARGE SCALE GENOMIC DNA]</scope>
    <source>
        <strain evidence="1 2">C2</strain>
    </source>
</reference>
<evidence type="ECO:0000313" key="1">
    <source>
        <dbReference type="EMBL" id="PKK64877.1"/>
    </source>
</evidence>
<dbReference type="Proteomes" id="UP000233469">
    <property type="component" value="Unassembled WGS sequence"/>
</dbReference>